<evidence type="ECO:0000256" key="5">
    <source>
        <dbReference type="ARBA" id="ARBA00037974"/>
    </source>
</evidence>
<keyword evidence="8" id="KW-1185">Reference proteome</keyword>
<evidence type="ECO:0000256" key="2">
    <source>
        <dbReference type="ARBA" id="ARBA00012224"/>
    </source>
</evidence>
<dbReference type="InterPro" id="IPR004839">
    <property type="entry name" value="Aminotransferase_I/II_large"/>
</dbReference>
<dbReference type="Gene3D" id="3.90.1150.10">
    <property type="entry name" value="Aspartate Aminotransferase, domain 1"/>
    <property type="match status" value="1"/>
</dbReference>
<dbReference type="Pfam" id="PF00155">
    <property type="entry name" value="Aminotran_1_2"/>
    <property type="match status" value="1"/>
</dbReference>
<evidence type="ECO:0000256" key="4">
    <source>
        <dbReference type="ARBA" id="ARBA00023239"/>
    </source>
</evidence>
<dbReference type="RefSeq" id="WP_108842921.1">
    <property type="nucleotide sequence ID" value="NZ_ONZI01000003.1"/>
</dbReference>
<dbReference type="InterPro" id="IPR051798">
    <property type="entry name" value="Class-II_PLP-Dep_Aminotrans"/>
</dbReference>
<name>A0A2R8CMG1_9GAMM</name>
<accession>A0A2R8CMG1</accession>
<dbReference type="SUPFAM" id="SSF53383">
    <property type="entry name" value="PLP-dependent transferases"/>
    <property type="match status" value="1"/>
</dbReference>
<dbReference type="PANTHER" id="PTHR43525:SF1">
    <property type="entry name" value="PROTEIN MALY"/>
    <property type="match status" value="1"/>
</dbReference>
<dbReference type="AlphaFoldDB" id="A0A2R8CMG1"/>
<comment type="similarity">
    <text evidence="5">Belongs to the class-II pyridoxal-phosphate-dependent aminotransferase family. MalY/PatB cystathionine beta-lyase subfamily.</text>
</comment>
<dbReference type="NCBIfam" id="TIGR04350">
    <property type="entry name" value="C_S_lyase_PatB"/>
    <property type="match status" value="1"/>
</dbReference>
<dbReference type="Gene3D" id="3.40.640.10">
    <property type="entry name" value="Type I PLP-dependent aspartate aminotransferase-like (Major domain)"/>
    <property type="match status" value="1"/>
</dbReference>
<dbReference type="OrthoDB" id="3224382at2"/>
<evidence type="ECO:0000313" key="8">
    <source>
        <dbReference type="Proteomes" id="UP000244934"/>
    </source>
</evidence>
<evidence type="ECO:0000259" key="6">
    <source>
        <dbReference type="Pfam" id="PF00155"/>
    </source>
</evidence>
<reference evidence="8" key="1">
    <citation type="submission" date="2018-03" db="EMBL/GenBank/DDBJ databases">
        <authorList>
            <person name="Navarro De La Torre S."/>
        </authorList>
    </citation>
    <scope>NUCLEOTIDE SEQUENCE [LARGE SCALE GENOMIC DNA]</scope>
    <source>
        <strain evidence="8">EAod3</strain>
    </source>
</reference>
<dbReference type="InterPro" id="IPR015422">
    <property type="entry name" value="PyrdxlP-dep_Trfase_small"/>
</dbReference>
<evidence type="ECO:0000313" key="7">
    <source>
        <dbReference type="EMBL" id="SPJ34086.1"/>
    </source>
</evidence>
<gene>
    <name evidence="7" type="primary">patB</name>
    <name evidence="7" type="ORF">KSP9073_02118</name>
</gene>
<dbReference type="GO" id="GO:0047804">
    <property type="term" value="F:cysteine-S-conjugate beta-lyase activity"/>
    <property type="evidence" value="ECO:0007669"/>
    <property type="project" value="UniProtKB-EC"/>
</dbReference>
<dbReference type="EC" id="4.4.1.13" evidence="2"/>
<feature type="domain" description="Aminotransferase class I/classII large" evidence="6">
    <location>
        <begin position="30"/>
        <end position="380"/>
    </location>
</feature>
<dbReference type="Proteomes" id="UP000244934">
    <property type="component" value="Unassembled WGS sequence"/>
</dbReference>
<dbReference type="InterPro" id="IPR015421">
    <property type="entry name" value="PyrdxlP-dep_Trfase_major"/>
</dbReference>
<dbReference type="EMBL" id="ONZI01000003">
    <property type="protein sequence ID" value="SPJ34086.1"/>
    <property type="molecule type" value="Genomic_DNA"/>
</dbReference>
<organism evidence="7 8">
    <name type="scientific">Kushneria phyllosphaerae</name>
    <dbReference type="NCBI Taxonomy" id="2100822"/>
    <lineage>
        <taxon>Bacteria</taxon>
        <taxon>Pseudomonadati</taxon>
        <taxon>Pseudomonadota</taxon>
        <taxon>Gammaproteobacteria</taxon>
        <taxon>Oceanospirillales</taxon>
        <taxon>Halomonadaceae</taxon>
        <taxon>Kushneria</taxon>
    </lineage>
</organism>
<proteinExistence type="inferred from homology"/>
<sequence>MSQDRTAFDFTTPLDRRVYPTTKWHLYDEDVLPLWVADMDFAVAPAIQTALAERLAHPVFGYTHADRTLKQTLCQWSHERYGWEIKPDWQHWLPGVVPALHVASLALTEPGDGVLTVTPIYPPFLKVADNTGRTTQTAPMRAPTENDPLWRLDFDAMEAAVTPRTRLLFWCHPHNPTGRVFDEEELSRLADFIERHDLIVCSDELHCDLILDGSAHRPLAMAEPRLASRTITLWAASKTFNVAGLTSACAVISDDDLRARFKRGCVGLMPSNNIMGETAAQAAYARGEPWRQALLDQLRDNVALIESFVARWPGVHMSIPQATYLAWLDLREAGLGETPQKEVLTRARVALNNGADFGWPGFARLNFGTGYALLEEALTRMDTLLSAGNEP</sequence>
<comment type="cofactor">
    <cofactor evidence="1">
        <name>pyridoxal 5'-phosphate</name>
        <dbReference type="ChEBI" id="CHEBI:597326"/>
    </cofactor>
</comment>
<protein>
    <recommendedName>
        <fullName evidence="2">cysteine-S-conjugate beta-lyase</fullName>
        <ecNumber evidence="2">4.4.1.13</ecNumber>
    </recommendedName>
</protein>
<keyword evidence="4 7" id="KW-0456">Lyase</keyword>
<evidence type="ECO:0000256" key="1">
    <source>
        <dbReference type="ARBA" id="ARBA00001933"/>
    </source>
</evidence>
<dbReference type="PANTHER" id="PTHR43525">
    <property type="entry name" value="PROTEIN MALY"/>
    <property type="match status" value="1"/>
</dbReference>
<evidence type="ECO:0000256" key="3">
    <source>
        <dbReference type="ARBA" id="ARBA00022898"/>
    </source>
</evidence>
<dbReference type="GO" id="GO:0030170">
    <property type="term" value="F:pyridoxal phosphate binding"/>
    <property type="evidence" value="ECO:0007669"/>
    <property type="project" value="InterPro"/>
</dbReference>
<dbReference type="InterPro" id="IPR027619">
    <property type="entry name" value="C-S_lyase_PatB-like"/>
</dbReference>
<dbReference type="CDD" id="cd00609">
    <property type="entry name" value="AAT_like"/>
    <property type="match status" value="1"/>
</dbReference>
<dbReference type="InterPro" id="IPR015424">
    <property type="entry name" value="PyrdxlP-dep_Trfase"/>
</dbReference>
<keyword evidence="3" id="KW-0663">Pyridoxal phosphate</keyword>